<dbReference type="InterPro" id="IPR036779">
    <property type="entry name" value="LysM_dom_sf"/>
</dbReference>
<protein>
    <recommendedName>
        <fullName evidence="4">LysM domain-containing protein</fullName>
    </recommendedName>
</protein>
<keyword evidence="2" id="KW-0472">Membrane</keyword>
<comment type="caution">
    <text evidence="5">The sequence shown here is derived from an EMBL/GenBank/DDBJ whole genome shotgun (WGS) entry which is preliminary data.</text>
</comment>
<dbReference type="AlphaFoldDB" id="A0A0B2AG30"/>
<feature type="domain" description="LysM" evidence="4">
    <location>
        <begin position="175"/>
        <end position="189"/>
    </location>
</feature>
<dbReference type="Gene3D" id="3.10.350.10">
    <property type="entry name" value="LysM domain"/>
    <property type="match status" value="1"/>
</dbReference>
<feature type="chain" id="PRO_5039625018" description="LysM domain-containing protein" evidence="3">
    <location>
        <begin position="21"/>
        <end position="231"/>
    </location>
</feature>
<dbReference type="InterPro" id="IPR018392">
    <property type="entry name" value="LysM"/>
</dbReference>
<evidence type="ECO:0000256" key="1">
    <source>
        <dbReference type="SAM" id="MobiDB-lite"/>
    </source>
</evidence>
<gene>
    <name evidence="5" type="ORF">LK10_19200</name>
</gene>
<keyword evidence="3" id="KW-0732">Signal</keyword>
<proteinExistence type="predicted"/>
<keyword evidence="2" id="KW-1133">Transmembrane helix</keyword>
<feature type="region of interest" description="Disordered" evidence="1">
    <location>
        <begin position="118"/>
        <end position="175"/>
    </location>
</feature>
<dbReference type="STRING" id="1338436.LK10_19200"/>
<name>A0A0B2AG30_9MICC</name>
<accession>A0A0B2AG30</accession>
<evidence type="ECO:0000313" key="5">
    <source>
        <dbReference type="EMBL" id="KHL00676.1"/>
    </source>
</evidence>
<evidence type="ECO:0000256" key="3">
    <source>
        <dbReference type="SAM" id="SignalP"/>
    </source>
</evidence>
<dbReference type="Pfam" id="PF01476">
    <property type="entry name" value="LysM"/>
    <property type="match status" value="1"/>
</dbReference>
<sequence length="231" mass="23620">MAGLVLVAGIILAASGHAIASTASPSNAEALVGLGASALGLVILAWWLLAMTLSVTAALLHAAGRQGAARWTGAAAPPFMRRLALAVLGVTLAIGPTAYAAEPPLDPAWQASAPIETSPVHVAPSTAPPEARTDVPRPESNSSPEAWAPSVEPVSPGPLARPELRTTAHPPSAVEVRPGDSLWSIAARHLGPGAGAVEVAATWPRWFEANRDVIGDDPNVLRPGQLLMPPH</sequence>
<dbReference type="CDD" id="cd00118">
    <property type="entry name" value="LysM"/>
    <property type="match status" value="1"/>
</dbReference>
<evidence type="ECO:0000313" key="6">
    <source>
        <dbReference type="Proteomes" id="UP000030982"/>
    </source>
</evidence>
<keyword evidence="6" id="KW-1185">Reference proteome</keyword>
<dbReference type="Proteomes" id="UP000030982">
    <property type="component" value="Unassembled WGS sequence"/>
</dbReference>
<feature type="transmembrane region" description="Helical" evidence="2">
    <location>
        <begin position="38"/>
        <end position="62"/>
    </location>
</feature>
<feature type="transmembrane region" description="Helical" evidence="2">
    <location>
        <begin position="83"/>
        <end position="101"/>
    </location>
</feature>
<keyword evidence="2" id="KW-0812">Transmembrane</keyword>
<feature type="signal peptide" evidence="3">
    <location>
        <begin position="1"/>
        <end position="20"/>
    </location>
</feature>
<organism evidence="5 6">
    <name type="scientific">Sinomonas humi</name>
    <dbReference type="NCBI Taxonomy" id="1338436"/>
    <lineage>
        <taxon>Bacteria</taxon>
        <taxon>Bacillati</taxon>
        <taxon>Actinomycetota</taxon>
        <taxon>Actinomycetes</taxon>
        <taxon>Micrococcales</taxon>
        <taxon>Micrococcaceae</taxon>
        <taxon>Sinomonas</taxon>
    </lineage>
</organism>
<reference evidence="5 6" key="1">
    <citation type="submission" date="2014-09" db="EMBL/GenBank/DDBJ databases">
        <title>Genome sequence of Sinomonas sp. MUSC 117.</title>
        <authorList>
            <person name="Lee L.-H."/>
        </authorList>
    </citation>
    <scope>NUCLEOTIDE SEQUENCE [LARGE SCALE GENOMIC DNA]</scope>
    <source>
        <strain evidence="5 6">MUSC 117</strain>
    </source>
</reference>
<dbReference type="EMBL" id="JTDL01000149">
    <property type="protein sequence ID" value="KHL00676.1"/>
    <property type="molecule type" value="Genomic_DNA"/>
</dbReference>
<evidence type="ECO:0000259" key="4">
    <source>
        <dbReference type="Pfam" id="PF01476"/>
    </source>
</evidence>
<evidence type="ECO:0000256" key="2">
    <source>
        <dbReference type="SAM" id="Phobius"/>
    </source>
</evidence>